<keyword evidence="3" id="KW-1185">Reference proteome</keyword>
<dbReference type="EMBL" id="RFFJ01000070">
    <property type="protein sequence ID" value="RMI39592.1"/>
    <property type="molecule type" value="Genomic_DNA"/>
</dbReference>
<accession>A0A3M2LQI6</accession>
<dbReference type="Proteomes" id="UP000278673">
    <property type="component" value="Unassembled WGS sequence"/>
</dbReference>
<dbReference type="Pfam" id="PF19770">
    <property type="entry name" value="DUF6256"/>
    <property type="match status" value="1"/>
</dbReference>
<name>A0A3M2LQI6_9ACTN</name>
<protein>
    <submittedName>
        <fullName evidence="2">Uncharacterized protein</fullName>
    </submittedName>
</protein>
<feature type="transmembrane region" description="Helical" evidence="1">
    <location>
        <begin position="43"/>
        <end position="64"/>
    </location>
</feature>
<evidence type="ECO:0000313" key="3">
    <source>
        <dbReference type="Proteomes" id="UP000278673"/>
    </source>
</evidence>
<dbReference type="InterPro" id="IPR046223">
    <property type="entry name" value="DUF6256"/>
</dbReference>
<sequence length="115" mass="12039">MLAMTALGYVLLVATLALGLARARRERGERSGRRGWAALAWRVAETVLGGWAVLVVVLLGYYYGLADLGGGFLVGGLAGSAALLAIALPLFALASWGWERAGARRRAAGRGGRSR</sequence>
<keyword evidence="1" id="KW-0472">Membrane</keyword>
<evidence type="ECO:0000256" key="1">
    <source>
        <dbReference type="SAM" id="Phobius"/>
    </source>
</evidence>
<evidence type="ECO:0000313" key="2">
    <source>
        <dbReference type="EMBL" id="RMI39592.1"/>
    </source>
</evidence>
<comment type="caution">
    <text evidence="2">The sequence shown here is derived from an EMBL/GenBank/DDBJ whole genome shotgun (WGS) entry which is preliminary data.</text>
</comment>
<keyword evidence="1" id="KW-1133">Transmembrane helix</keyword>
<proteinExistence type="predicted"/>
<dbReference type="AlphaFoldDB" id="A0A3M2LQI6"/>
<reference evidence="2 3" key="1">
    <citation type="submission" date="2018-10" db="EMBL/GenBank/DDBJ databases">
        <title>Isolation, diversity and antifungal activity of actinobacteria from wheat.</title>
        <authorList>
            <person name="Han C."/>
        </authorList>
    </citation>
    <scope>NUCLEOTIDE SEQUENCE [LARGE SCALE GENOMIC DNA]</scope>
    <source>
        <strain evidence="2 3">NEAU-YY642</strain>
    </source>
</reference>
<gene>
    <name evidence="2" type="ORF">EBN88_14460</name>
</gene>
<feature type="transmembrane region" description="Helical" evidence="1">
    <location>
        <begin position="70"/>
        <end position="96"/>
    </location>
</feature>
<keyword evidence="1" id="KW-0812">Transmembrane</keyword>
<feature type="transmembrane region" description="Helical" evidence="1">
    <location>
        <begin position="6"/>
        <end position="23"/>
    </location>
</feature>
<organism evidence="2 3">
    <name type="scientific">Streptomyces triticirhizae</name>
    <dbReference type="NCBI Taxonomy" id="2483353"/>
    <lineage>
        <taxon>Bacteria</taxon>
        <taxon>Bacillati</taxon>
        <taxon>Actinomycetota</taxon>
        <taxon>Actinomycetes</taxon>
        <taxon>Kitasatosporales</taxon>
        <taxon>Streptomycetaceae</taxon>
        <taxon>Streptomyces</taxon>
    </lineage>
</organism>